<evidence type="ECO:0000256" key="4">
    <source>
        <dbReference type="ARBA" id="ARBA00022989"/>
    </source>
</evidence>
<gene>
    <name evidence="8" type="ORF">ACA1_203020</name>
</gene>
<keyword evidence="3 6" id="KW-0812">Transmembrane</keyword>
<sequence length="526" mass="57621">MATYGTEQGGYYGGGGGGGLQPPAGGNPYAYQPQPTTSYPPPQGQYPPPQGQYLPDQQWAPSSPPPKEFGAPGGGEYYEESPLQPAEKFQPASGYRDFAFYIAFVVHLLAAGAIFGIGWFTFASGKGADNSEGKIINEDDLDKTTTFHIFLTAAVCAAVAALSAGLWLVMFKYFARQLIYLSIGFSVLFTAAIAVFSFIYGNIWAGVIFAIFAVISALFFWLWRSRIPFAVEMLKTVSVLVQNYPGTTTVAFASLILQFGWFVFWSVAIFLVQQYTPVLAYVLSIYLLFSFYWVSQVIKNVVHVTAAGVFASWYFLHGTVGVPPNPTLGSFKRATTTSFGSICFGSLIVALLRTLRMIFRSFRQNSDNIAIVILAFIGECIVACLDQLLEYFNQYAYAQIAIYGKSYCRAAKDTWHLVHSHGIQAIINDNIIGSVLSMACLASAVVTGVLGGAMIYALEDDYYIPVGIICGLIGFVMVMQVLEIVESAVTTIFVCFAEEPEALQRNSPELYHKFQTTYGNICDFLV</sequence>
<evidence type="ECO:0000256" key="6">
    <source>
        <dbReference type="RuleBase" id="RU368066"/>
    </source>
</evidence>
<feature type="compositionally biased region" description="Low complexity" evidence="7">
    <location>
        <begin position="28"/>
        <end position="37"/>
    </location>
</feature>
<evidence type="ECO:0000313" key="9">
    <source>
        <dbReference type="Proteomes" id="UP000011083"/>
    </source>
</evidence>
<organism evidence="8 9">
    <name type="scientific">Acanthamoeba castellanii (strain ATCC 30010 / Neff)</name>
    <dbReference type="NCBI Taxonomy" id="1257118"/>
    <lineage>
        <taxon>Eukaryota</taxon>
        <taxon>Amoebozoa</taxon>
        <taxon>Discosea</taxon>
        <taxon>Longamoebia</taxon>
        <taxon>Centramoebida</taxon>
        <taxon>Acanthamoebidae</taxon>
        <taxon>Acanthamoeba</taxon>
    </lineage>
</organism>
<dbReference type="GO" id="GO:0022857">
    <property type="term" value="F:transmembrane transporter activity"/>
    <property type="evidence" value="ECO:0007669"/>
    <property type="project" value="UniProtKB-UniRule"/>
</dbReference>
<dbReference type="RefSeq" id="XP_004338311.1">
    <property type="nucleotide sequence ID" value="XM_004338263.1"/>
</dbReference>
<keyword evidence="5 6" id="KW-0472">Membrane</keyword>
<evidence type="ECO:0000256" key="5">
    <source>
        <dbReference type="ARBA" id="ARBA00023136"/>
    </source>
</evidence>
<evidence type="ECO:0000313" key="8">
    <source>
        <dbReference type="EMBL" id="ELR16298.1"/>
    </source>
</evidence>
<dbReference type="Proteomes" id="UP000011083">
    <property type="component" value="Unassembled WGS sequence"/>
</dbReference>
<feature type="compositionally biased region" description="Gly residues" evidence="7">
    <location>
        <begin position="7"/>
        <end position="20"/>
    </location>
</feature>
<dbReference type="InterPro" id="IPR007603">
    <property type="entry name" value="Choline_transptr-like"/>
</dbReference>
<evidence type="ECO:0000256" key="1">
    <source>
        <dbReference type="ARBA" id="ARBA00004141"/>
    </source>
</evidence>
<accession>L8GUJ1</accession>
<feature type="transmembrane region" description="Helical" evidence="6">
    <location>
        <begin position="462"/>
        <end position="482"/>
    </location>
</feature>
<dbReference type="VEuPathDB" id="AmoebaDB:ACA1_203020"/>
<dbReference type="EMBL" id="KB008001">
    <property type="protein sequence ID" value="ELR16298.1"/>
    <property type="molecule type" value="Genomic_DNA"/>
</dbReference>
<keyword evidence="4 6" id="KW-1133">Transmembrane helix</keyword>
<comment type="subcellular location">
    <subcellularLocation>
        <location evidence="6">Cell membrane</location>
        <topology evidence="6">Multi-pass membrane protein</topology>
    </subcellularLocation>
    <subcellularLocation>
        <location evidence="1">Membrane</location>
        <topology evidence="1">Multi-pass membrane protein</topology>
    </subcellularLocation>
</comment>
<evidence type="ECO:0000256" key="3">
    <source>
        <dbReference type="ARBA" id="ARBA00022692"/>
    </source>
</evidence>
<keyword evidence="9" id="KW-1185">Reference proteome</keyword>
<feature type="region of interest" description="Disordered" evidence="7">
    <location>
        <begin position="1"/>
        <end position="81"/>
    </location>
</feature>
<feature type="transmembrane region" description="Helical" evidence="6">
    <location>
        <begin position="301"/>
        <end position="317"/>
    </location>
</feature>
<dbReference type="GO" id="GO:0005886">
    <property type="term" value="C:plasma membrane"/>
    <property type="evidence" value="ECO:0007669"/>
    <property type="project" value="UniProtKB-SubCell"/>
</dbReference>
<dbReference type="AlphaFoldDB" id="L8GUJ1"/>
<feature type="transmembrane region" description="Helical" evidence="6">
    <location>
        <begin position="431"/>
        <end position="456"/>
    </location>
</feature>
<dbReference type="Pfam" id="PF04515">
    <property type="entry name" value="Choline_transpo"/>
    <property type="match status" value="1"/>
</dbReference>
<dbReference type="KEGG" id="acan:ACA1_203020"/>
<evidence type="ECO:0000256" key="7">
    <source>
        <dbReference type="SAM" id="MobiDB-lite"/>
    </source>
</evidence>
<reference evidence="8 9" key="1">
    <citation type="journal article" date="2013" name="Genome Biol.">
        <title>Genome of Acanthamoeba castellanii highlights extensive lateral gene transfer and early evolution of tyrosine kinase signaling.</title>
        <authorList>
            <person name="Clarke M."/>
            <person name="Lohan A.J."/>
            <person name="Liu B."/>
            <person name="Lagkouvardos I."/>
            <person name="Roy S."/>
            <person name="Zafar N."/>
            <person name="Bertelli C."/>
            <person name="Schilde C."/>
            <person name="Kianianmomeni A."/>
            <person name="Burglin T.R."/>
            <person name="Frech C."/>
            <person name="Turcotte B."/>
            <person name="Kopec K.O."/>
            <person name="Synnott J.M."/>
            <person name="Choo C."/>
            <person name="Paponov I."/>
            <person name="Finkler A."/>
            <person name="Soon Heng Tan C."/>
            <person name="Hutchins A.P."/>
            <person name="Weinmeier T."/>
            <person name="Rattei T."/>
            <person name="Chu J.S."/>
            <person name="Gimenez G."/>
            <person name="Irimia M."/>
            <person name="Rigden D.J."/>
            <person name="Fitzpatrick D.A."/>
            <person name="Lorenzo-Morales J."/>
            <person name="Bateman A."/>
            <person name="Chiu C.H."/>
            <person name="Tang P."/>
            <person name="Hegemann P."/>
            <person name="Fromm H."/>
            <person name="Raoult D."/>
            <person name="Greub G."/>
            <person name="Miranda-Saavedra D."/>
            <person name="Chen N."/>
            <person name="Nash P."/>
            <person name="Ginger M.L."/>
            <person name="Horn M."/>
            <person name="Schaap P."/>
            <person name="Caler L."/>
            <person name="Loftus B."/>
        </authorList>
    </citation>
    <scope>NUCLEOTIDE SEQUENCE [LARGE SCALE GENOMIC DNA]</scope>
    <source>
        <strain evidence="8 9">Neff</strain>
    </source>
</reference>
<dbReference type="GeneID" id="14917038"/>
<proteinExistence type="inferred from homology"/>
<protein>
    <recommendedName>
        <fullName evidence="6">Choline transporter-like protein</fullName>
    </recommendedName>
</protein>
<dbReference type="PANTHER" id="PTHR12385">
    <property type="entry name" value="CHOLINE TRANSPORTER-LIKE (SLC FAMILY 44)"/>
    <property type="match status" value="1"/>
</dbReference>
<feature type="transmembrane region" description="Helical" evidence="6">
    <location>
        <begin position="203"/>
        <end position="223"/>
    </location>
</feature>
<dbReference type="OMA" id="DTIFVAM"/>
<comment type="function">
    <text evidence="6">Choline transporter.</text>
</comment>
<feature type="transmembrane region" description="Helical" evidence="6">
    <location>
        <begin position="337"/>
        <end position="355"/>
    </location>
</feature>
<name>L8GUJ1_ACACF</name>
<feature type="transmembrane region" description="Helical" evidence="6">
    <location>
        <begin position="178"/>
        <end position="197"/>
    </location>
</feature>
<feature type="transmembrane region" description="Helical" evidence="6">
    <location>
        <begin position="278"/>
        <end position="294"/>
    </location>
</feature>
<feature type="transmembrane region" description="Helical" evidence="6">
    <location>
        <begin position="244"/>
        <end position="272"/>
    </location>
</feature>
<evidence type="ECO:0000256" key="2">
    <source>
        <dbReference type="ARBA" id="ARBA00007168"/>
    </source>
</evidence>
<comment type="similarity">
    <text evidence="2 6">Belongs to the CTL (choline transporter-like) family.</text>
</comment>
<feature type="transmembrane region" description="Helical" evidence="6">
    <location>
        <begin position="147"/>
        <end position="171"/>
    </location>
</feature>
<feature type="compositionally biased region" description="Pro residues" evidence="7">
    <location>
        <begin position="38"/>
        <end position="50"/>
    </location>
</feature>
<feature type="transmembrane region" description="Helical" evidence="6">
    <location>
        <begin position="98"/>
        <end position="122"/>
    </location>
</feature>
<dbReference type="PANTHER" id="PTHR12385:SF4">
    <property type="entry name" value="PROTEIN PNS1"/>
    <property type="match status" value="1"/>
</dbReference>
<dbReference type="OrthoDB" id="44736at2759"/>